<proteinExistence type="inferred from homology"/>
<dbReference type="Gene3D" id="2.30.30.40">
    <property type="entry name" value="SH3 Domains"/>
    <property type="match status" value="1"/>
</dbReference>
<name>A0A4Y7WEG1_9BACI</name>
<evidence type="ECO:0000256" key="1">
    <source>
        <dbReference type="ARBA" id="ARBA00007074"/>
    </source>
</evidence>
<dbReference type="Pfam" id="PF23795">
    <property type="entry name" value="SH3_YKFC_2nd"/>
    <property type="match status" value="1"/>
</dbReference>
<dbReference type="GO" id="GO:0008234">
    <property type="term" value="F:cysteine-type peptidase activity"/>
    <property type="evidence" value="ECO:0007669"/>
    <property type="project" value="UniProtKB-KW"/>
</dbReference>
<evidence type="ECO:0000256" key="4">
    <source>
        <dbReference type="ARBA" id="ARBA00022807"/>
    </source>
</evidence>
<dbReference type="Proteomes" id="UP000298210">
    <property type="component" value="Unassembled WGS sequence"/>
</dbReference>
<comment type="caution">
    <text evidence="6">The sequence shown here is derived from an EMBL/GenBank/DDBJ whole genome shotgun (WGS) entry which is preliminary data.</text>
</comment>
<protein>
    <submittedName>
        <fullName evidence="6">NlpC/P60 family protein</fullName>
    </submittedName>
</protein>
<keyword evidence="2" id="KW-0645">Protease</keyword>
<dbReference type="InterPro" id="IPR000064">
    <property type="entry name" value="NLP_P60_dom"/>
</dbReference>
<dbReference type="PROSITE" id="PS51935">
    <property type="entry name" value="NLPC_P60"/>
    <property type="match status" value="1"/>
</dbReference>
<dbReference type="InterPro" id="IPR038765">
    <property type="entry name" value="Papain-like_cys_pep_sf"/>
</dbReference>
<dbReference type="EMBL" id="SNUX01000004">
    <property type="protein sequence ID" value="TES46189.1"/>
    <property type="molecule type" value="Genomic_DNA"/>
</dbReference>
<dbReference type="PANTHER" id="PTHR47053:SF3">
    <property type="entry name" value="GAMMA-D-GLUTAMYL-L-LYSINE DIPEPTIDYL-PEPTIDASE"/>
    <property type="match status" value="1"/>
</dbReference>
<gene>
    <name evidence="6" type="ORF">E2L03_15875</name>
</gene>
<evidence type="ECO:0000313" key="6">
    <source>
        <dbReference type="EMBL" id="TES46189.1"/>
    </source>
</evidence>
<dbReference type="GO" id="GO:0006508">
    <property type="term" value="P:proteolysis"/>
    <property type="evidence" value="ECO:0007669"/>
    <property type="project" value="UniProtKB-KW"/>
</dbReference>
<keyword evidence="3" id="KW-0378">Hydrolase</keyword>
<reference evidence="6 7" key="1">
    <citation type="submission" date="2019-03" db="EMBL/GenBank/DDBJ databases">
        <authorList>
            <person name="Liu G."/>
        </authorList>
    </citation>
    <scope>NUCLEOTIDE SEQUENCE [LARGE SCALE GENOMIC DNA]</scope>
    <source>
        <strain evidence="6 7">DSM 19099</strain>
    </source>
</reference>
<organism evidence="6 7">
    <name type="scientific">Shouchella lehensis</name>
    <dbReference type="NCBI Taxonomy" id="300825"/>
    <lineage>
        <taxon>Bacteria</taxon>
        <taxon>Bacillati</taxon>
        <taxon>Bacillota</taxon>
        <taxon>Bacilli</taxon>
        <taxon>Bacillales</taxon>
        <taxon>Bacillaceae</taxon>
        <taxon>Shouchella</taxon>
    </lineage>
</organism>
<dbReference type="PANTHER" id="PTHR47053">
    <property type="entry name" value="MUREIN DD-ENDOPEPTIDASE MEPH-RELATED"/>
    <property type="match status" value="1"/>
</dbReference>
<dbReference type="SUPFAM" id="SSF54001">
    <property type="entry name" value="Cysteine proteinases"/>
    <property type="match status" value="1"/>
</dbReference>
<sequence>MNIECVSVPVSTVWTTKASPRSIDSLMTREPYQLERYLEKMTYDDRLQLCTNDLAQTQLLFNESVYVVQEVDGWKEILIPSQPTSKNEDGYPGWVPSHHLVVADPNEQLTVRAIIVEQTAWLFTKEKKAWLQVSYGTELTVLDELNDWIKVETPLGHALVKRKNVQFSFKKNNGQSMVAEARRFLGLPYLWAGMSGFGFDCSGFVYRLHQICGITIPRDASNQFRSGDTIAEQEMKEGDLLYFAYEEGKGRVHHVAMYAGNGNIIHAPKTGKVVEEIPLTDTVYEKEWCGVRRFLNSSLWEMKTT</sequence>
<evidence type="ECO:0000313" key="7">
    <source>
        <dbReference type="Proteomes" id="UP000298210"/>
    </source>
</evidence>
<accession>A0A4Y7WEG1</accession>
<feature type="domain" description="NlpC/P60" evidence="5">
    <location>
        <begin position="171"/>
        <end position="295"/>
    </location>
</feature>
<evidence type="ECO:0000259" key="5">
    <source>
        <dbReference type="PROSITE" id="PS51935"/>
    </source>
</evidence>
<dbReference type="Pfam" id="PF00877">
    <property type="entry name" value="NLPC_P60"/>
    <property type="match status" value="1"/>
</dbReference>
<evidence type="ECO:0000256" key="3">
    <source>
        <dbReference type="ARBA" id="ARBA00022801"/>
    </source>
</evidence>
<evidence type="ECO:0000256" key="2">
    <source>
        <dbReference type="ARBA" id="ARBA00022670"/>
    </source>
</evidence>
<dbReference type="RefSeq" id="WP_134259624.1">
    <property type="nucleotide sequence ID" value="NZ_LDIM01000013.1"/>
</dbReference>
<dbReference type="InterPro" id="IPR051202">
    <property type="entry name" value="Peptidase_C40"/>
</dbReference>
<dbReference type="Gene3D" id="3.90.1720.10">
    <property type="entry name" value="endopeptidase domain like (from Nostoc punctiforme)"/>
    <property type="match status" value="1"/>
</dbReference>
<keyword evidence="4" id="KW-0788">Thiol protease</keyword>
<dbReference type="InterPro" id="IPR057812">
    <property type="entry name" value="SH3_YKFC_2nd"/>
</dbReference>
<dbReference type="AlphaFoldDB" id="A0A4Y7WEG1"/>
<comment type="similarity">
    <text evidence="1">Belongs to the peptidase C40 family.</text>
</comment>